<dbReference type="PIRSF" id="PIRSF002854">
    <property type="entry name" value="MetQ"/>
    <property type="match status" value="1"/>
</dbReference>
<dbReference type="InterPro" id="IPR004872">
    <property type="entry name" value="Lipoprotein_NlpA"/>
</dbReference>
<keyword evidence="4" id="KW-0564">Palmitate</keyword>
<dbReference type="STRING" id="522772.Dacet_2079"/>
<name>D4H1T2_DENA2</name>
<keyword evidence="8" id="KW-1185">Reference proteome</keyword>
<organism evidence="7 8">
    <name type="scientific">Denitrovibrio acetiphilus (strain DSM 12809 / NBRC 114555 / N2460)</name>
    <dbReference type="NCBI Taxonomy" id="522772"/>
    <lineage>
        <taxon>Bacteria</taxon>
        <taxon>Pseudomonadati</taxon>
        <taxon>Deferribacterota</taxon>
        <taxon>Deferribacteres</taxon>
        <taxon>Deferribacterales</taxon>
        <taxon>Geovibrionaceae</taxon>
        <taxon>Denitrovibrio</taxon>
    </lineage>
</organism>
<dbReference type="HOGENOM" id="CLU_067080_0_0_0"/>
<dbReference type="FunCoup" id="D4H1T2">
    <property type="interactions" value="111"/>
</dbReference>
<keyword evidence="3" id="KW-0472">Membrane</keyword>
<reference evidence="7 8" key="1">
    <citation type="journal article" date="2010" name="Stand. Genomic Sci.">
        <title>Complete genome sequence of Denitrovibrio acetiphilus type strain (N2460).</title>
        <authorList>
            <person name="Kiss H."/>
            <person name="Lang E."/>
            <person name="Lapidus A."/>
            <person name="Copeland A."/>
            <person name="Nolan M."/>
            <person name="Glavina Del Rio T."/>
            <person name="Chen F."/>
            <person name="Lucas S."/>
            <person name="Tice H."/>
            <person name="Cheng J.F."/>
            <person name="Han C."/>
            <person name="Goodwin L."/>
            <person name="Pitluck S."/>
            <person name="Liolios K."/>
            <person name="Pati A."/>
            <person name="Ivanova N."/>
            <person name="Mavromatis K."/>
            <person name="Chen A."/>
            <person name="Palaniappan K."/>
            <person name="Land M."/>
            <person name="Hauser L."/>
            <person name="Chang Y.J."/>
            <person name="Jeffries C.D."/>
            <person name="Detter J.C."/>
            <person name="Brettin T."/>
            <person name="Spring S."/>
            <person name="Rohde M."/>
            <person name="Goker M."/>
            <person name="Woyke T."/>
            <person name="Bristow J."/>
            <person name="Eisen J.A."/>
            <person name="Markowitz V."/>
            <person name="Hugenholtz P."/>
            <person name="Kyrpides N.C."/>
            <person name="Klenk H.P."/>
        </authorList>
    </citation>
    <scope>NUCLEOTIDE SEQUENCE [LARGE SCALE GENOMIC DNA]</scope>
    <source>
        <strain evidence="8">DSM 12809 / NBRC 114555 / N2460</strain>
    </source>
</reference>
<evidence type="ECO:0000256" key="6">
    <source>
        <dbReference type="PIRNR" id="PIRNR002854"/>
    </source>
</evidence>
<evidence type="ECO:0000256" key="1">
    <source>
        <dbReference type="ARBA" id="ARBA00004635"/>
    </source>
</evidence>
<dbReference type="eggNOG" id="COG1464">
    <property type="taxonomic scope" value="Bacteria"/>
</dbReference>
<dbReference type="AlphaFoldDB" id="D4H1T2"/>
<evidence type="ECO:0000313" key="7">
    <source>
        <dbReference type="EMBL" id="ADD68842.1"/>
    </source>
</evidence>
<keyword evidence="5 6" id="KW-0449">Lipoprotein</keyword>
<dbReference type="KEGG" id="dap:Dacet_2079"/>
<dbReference type="InParanoid" id="D4H1T2"/>
<gene>
    <name evidence="7" type="ordered locus">Dacet_2079</name>
</gene>
<dbReference type="PANTHER" id="PTHR30429:SF0">
    <property type="entry name" value="METHIONINE-BINDING LIPOPROTEIN METQ"/>
    <property type="match status" value="1"/>
</dbReference>
<dbReference type="OrthoDB" id="9812878at2"/>
<comment type="similarity">
    <text evidence="6">Belongs to the nlpA lipoprotein family.</text>
</comment>
<sequence precursor="true">MKHNKVLTTVLTVLLVLVGVSGYCETGEKTVLKVGATPVPHTEILEYIKPMLEKEGIELKIISFTDYVQPNLALDRGELDANFFQHIPYLESFSRDHNLNLSVAAKVHIEPIGVYSRKVSNIADLRKRAIVAIPNDPSNAGRALALLAKAKLITLKDGAGVSATVQDIVDNPKKLKVKALDAAQLPRVLADVDAAVINTNYALEGNLNPLKDAIFIEDKDSPYSNILVVRKVDFDKPALRKLAEILVSPAVEKFITEKYKGAILPAQELMK</sequence>
<evidence type="ECO:0000313" key="8">
    <source>
        <dbReference type="Proteomes" id="UP000002012"/>
    </source>
</evidence>
<comment type="subcellular location">
    <subcellularLocation>
        <location evidence="1">Membrane</location>
        <topology evidence="1">Lipid-anchor</topology>
    </subcellularLocation>
</comment>
<dbReference type="RefSeq" id="WP_013011346.1">
    <property type="nucleotide sequence ID" value="NC_013943.1"/>
</dbReference>
<evidence type="ECO:0000256" key="5">
    <source>
        <dbReference type="ARBA" id="ARBA00023288"/>
    </source>
</evidence>
<dbReference type="Proteomes" id="UP000002012">
    <property type="component" value="Chromosome"/>
</dbReference>
<dbReference type="PANTHER" id="PTHR30429">
    <property type="entry name" value="D-METHIONINE-BINDING LIPOPROTEIN METQ"/>
    <property type="match status" value="1"/>
</dbReference>
<protein>
    <recommendedName>
        <fullName evidence="6">Lipoprotein</fullName>
    </recommendedName>
</protein>
<dbReference type="SUPFAM" id="SSF53850">
    <property type="entry name" value="Periplasmic binding protein-like II"/>
    <property type="match status" value="1"/>
</dbReference>
<dbReference type="PaxDb" id="522772-Dacet_2079"/>
<accession>D4H1T2</accession>
<proteinExistence type="inferred from homology"/>
<evidence type="ECO:0000256" key="3">
    <source>
        <dbReference type="ARBA" id="ARBA00023136"/>
    </source>
</evidence>
<dbReference type="Gene3D" id="3.40.190.10">
    <property type="entry name" value="Periplasmic binding protein-like II"/>
    <property type="match status" value="2"/>
</dbReference>
<dbReference type="GO" id="GO:0016020">
    <property type="term" value="C:membrane"/>
    <property type="evidence" value="ECO:0007669"/>
    <property type="project" value="UniProtKB-SubCell"/>
</dbReference>
<keyword evidence="2" id="KW-0732">Signal</keyword>
<dbReference type="CDD" id="cd13597">
    <property type="entry name" value="PBP2_lipoprotein_Tp32"/>
    <property type="match status" value="1"/>
</dbReference>
<evidence type="ECO:0000256" key="2">
    <source>
        <dbReference type="ARBA" id="ARBA00022729"/>
    </source>
</evidence>
<dbReference type="EMBL" id="CP001968">
    <property type="protein sequence ID" value="ADD68842.1"/>
    <property type="molecule type" value="Genomic_DNA"/>
</dbReference>
<dbReference type="Pfam" id="PF03180">
    <property type="entry name" value="Lipoprotein_9"/>
    <property type="match status" value="1"/>
</dbReference>
<evidence type="ECO:0000256" key="4">
    <source>
        <dbReference type="ARBA" id="ARBA00023139"/>
    </source>
</evidence>